<evidence type="ECO:0000256" key="2">
    <source>
        <dbReference type="ARBA" id="ARBA00022692"/>
    </source>
</evidence>
<sequence length="246" mass="25951">MVEVSAPAKPSKTQRTADDKPNGALHYLGMGISAGLFGLVLLVGALVIVIPTVAGAMPLTVLTSSMEPGLPPGTLIVVKPIETNAIAMGDVITYQIESGKPGVITHRVTGITNSSDGDRTFTLKGDNNDVADELQVLPVQVVGKLWYSVPWIGNVSNYVNGNGQSWLVPVIAISLFVYAGFMIMSGVVSSVRKRKQERVEAEHEAELAAFVEAAPVVVAAEPAVNPTRKPAQKSTATPTNKAARKR</sequence>
<dbReference type="PANTHER" id="PTHR10806">
    <property type="entry name" value="SIGNAL PEPTIDASE COMPLEX CATALYTIC SUBUNIT SEC11"/>
    <property type="match status" value="1"/>
</dbReference>
<name>A0ABP4FYV6_9MICO</name>
<dbReference type="NCBIfam" id="TIGR02228">
    <property type="entry name" value="sigpep_I_arch"/>
    <property type="match status" value="1"/>
</dbReference>
<dbReference type="InterPro" id="IPR001733">
    <property type="entry name" value="Peptidase_S26B"/>
</dbReference>
<comment type="caution">
    <text evidence="8">The sequence shown here is derived from an EMBL/GenBank/DDBJ whole genome shotgun (WGS) entry which is preliminary data.</text>
</comment>
<organism evidence="8 9">
    <name type="scientific">Rhodoglobus aureus</name>
    <dbReference type="NCBI Taxonomy" id="191497"/>
    <lineage>
        <taxon>Bacteria</taxon>
        <taxon>Bacillati</taxon>
        <taxon>Actinomycetota</taxon>
        <taxon>Actinomycetes</taxon>
        <taxon>Micrococcales</taxon>
        <taxon>Microbacteriaceae</taxon>
        <taxon>Rhodoglobus</taxon>
    </lineage>
</organism>
<dbReference type="CDD" id="cd06530">
    <property type="entry name" value="S26_SPase_I"/>
    <property type="match status" value="1"/>
</dbReference>
<evidence type="ECO:0000313" key="8">
    <source>
        <dbReference type="EMBL" id="GAA1207114.1"/>
    </source>
</evidence>
<feature type="transmembrane region" description="Helical" evidence="7">
    <location>
        <begin position="24"/>
        <end position="50"/>
    </location>
</feature>
<dbReference type="EMBL" id="BAAAKW010000008">
    <property type="protein sequence ID" value="GAA1207114.1"/>
    <property type="molecule type" value="Genomic_DNA"/>
</dbReference>
<dbReference type="InterPro" id="IPR019533">
    <property type="entry name" value="Peptidase_S26"/>
</dbReference>
<feature type="region of interest" description="Disordered" evidence="6">
    <location>
        <begin position="1"/>
        <end position="20"/>
    </location>
</feature>
<evidence type="ECO:0000256" key="5">
    <source>
        <dbReference type="NCBIfam" id="TIGR02228"/>
    </source>
</evidence>
<dbReference type="EC" id="3.4.21.89" evidence="5"/>
<feature type="region of interest" description="Disordered" evidence="6">
    <location>
        <begin position="222"/>
        <end position="246"/>
    </location>
</feature>
<evidence type="ECO:0000256" key="3">
    <source>
        <dbReference type="ARBA" id="ARBA00022989"/>
    </source>
</evidence>
<keyword evidence="9" id="KW-1185">Reference proteome</keyword>
<keyword evidence="3 7" id="KW-1133">Transmembrane helix</keyword>
<accession>A0ABP4FYV6</accession>
<keyword evidence="2 7" id="KW-0812">Transmembrane</keyword>
<evidence type="ECO:0000256" key="7">
    <source>
        <dbReference type="SAM" id="Phobius"/>
    </source>
</evidence>
<keyword evidence="4 7" id="KW-0472">Membrane</keyword>
<evidence type="ECO:0000256" key="6">
    <source>
        <dbReference type="SAM" id="MobiDB-lite"/>
    </source>
</evidence>
<dbReference type="SUPFAM" id="SSF51306">
    <property type="entry name" value="LexA/Signal peptidase"/>
    <property type="match status" value="1"/>
</dbReference>
<evidence type="ECO:0000256" key="1">
    <source>
        <dbReference type="ARBA" id="ARBA00004370"/>
    </source>
</evidence>
<comment type="subcellular location">
    <subcellularLocation>
        <location evidence="1">Membrane</location>
    </subcellularLocation>
</comment>
<dbReference type="RefSeq" id="WP_343922528.1">
    <property type="nucleotide sequence ID" value="NZ_BAAAKW010000008.1"/>
</dbReference>
<gene>
    <name evidence="8" type="ORF">GCM10009655_02770</name>
</gene>
<proteinExistence type="predicted"/>
<reference evidence="9" key="1">
    <citation type="journal article" date="2019" name="Int. J. Syst. Evol. Microbiol.">
        <title>The Global Catalogue of Microorganisms (GCM) 10K type strain sequencing project: providing services to taxonomists for standard genome sequencing and annotation.</title>
        <authorList>
            <consortium name="The Broad Institute Genomics Platform"/>
            <consortium name="The Broad Institute Genome Sequencing Center for Infectious Disease"/>
            <person name="Wu L."/>
            <person name="Ma J."/>
        </authorList>
    </citation>
    <scope>NUCLEOTIDE SEQUENCE [LARGE SCALE GENOMIC DNA]</scope>
    <source>
        <strain evidence="9">JCM 12762</strain>
    </source>
</reference>
<evidence type="ECO:0000313" key="9">
    <source>
        <dbReference type="Proteomes" id="UP001500943"/>
    </source>
</evidence>
<protein>
    <recommendedName>
        <fullName evidence="5">Signal peptidase I</fullName>
        <ecNumber evidence="5">3.4.21.89</ecNumber>
    </recommendedName>
</protein>
<evidence type="ECO:0000256" key="4">
    <source>
        <dbReference type="ARBA" id="ARBA00023136"/>
    </source>
</evidence>
<dbReference type="PANTHER" id="PTHR10806:SF6">
    <property type="entry name" value="SIGNAL PEPTIDASE COMPLEX CATALYTIC SUBUNIT SEC11"/>
    <property type="match status" value="1"/>
</dbReference>
<dbReference type="Proteomes" id="UP001500943">
    <property type="component" value="Unassembled WGS sequence"/>
</dbReference>
<dbReference type="InterPro" id="IPR036286">
    <property type="entry name" value="LexA/Signal_pep-like_sf"/>
</dbReference>
<feature type="transmembrane region" description="Helical" evidence="7">
    <location>
        <begin position="166"/>
        <end position="188"/>
    </location>
</feature>